<feature type="chain" id="PRO_5034946849" evidence="1">
    <location>
        <begin position="24"/>
        <end position="107"/>
    </location>
</feature>
<gene>
    <name evidence="2" type="ORF">DFP72DRAFT_1152354</name>
</gene>
<evidence type="ECO:0000256" key="1">
    <source>
        <dbReference type="SAM" id="SignalP"/>
    </source>
</evidence>
<name>A0A8H6LWH6_9AGAR</name>
<organism evidence="2 3">
    <name type="scientific">Ephemerocybe angulata</name>
    <dbReference type="NCBI Taxonomy" id="980116"/>
    <lineage>
        <taxon>Eukaryota</taxon>
        <taxon>Fungi</taxon>
        <taxon>Dikarya</taxon>
        <taxon>Basidiomycota</taxon>
        <taxon>Agaricomycotina</taxon>
        <taxon>Agaricomycetes</taxon>
        <taxon>Agaricomycetidae</taxon>
        <taxon>Agaricales</taxon>
        <taxon>Agaricineae</taxon>
        <taxon>Psathyrellaceae</taxon>
        <taxon>Ephemerocybe</taxon>
    </lineage>
</organism>
<protein>
    <submittedName>
        <fullName evidence="2">Uncharacterized protein</fullName>
    </submittedName>
</protein>
<dbReference type="Proteomes" id="UP000521943">
    <property type="component" value="Unassembled WGS sequence"/>
</dbReference>
<feature type="signal peptide" evidence="1">
    <location>
        <begin position="1"/>
        <end position="23"/>
    </location>
</feature>
<sequence length="107" mass="11805">MQLTSIASIFSIILAFAATQTVAENIMDLGDDDIHARALGLAQRDLMEDEFGTLYRVTDEWAFFSAWRLATVVGKPAAAFQTQAARLASHRFVKGTTASNVIVRWDI</sequence>
<keyword evidence="3" id="KW-1185">Reference proteome</keyword>
<evidence type="ECO:0000313" key="3">
    <source>
        <dbReference type="Proteomes" id="UP000521943"/>
    </source>
</evidence>
<dbReference type="AlphaFoldDB" id="A0A8H6LWH6"/>
<proteinExistence type="predicted"/>
<comment type="caution">
    <text evidence="2">The sequence shown here is derived from an EMBL/GenBank/DDBJ whole genome shotgun (WGS) entry which is preliminary data.</text>
</comment>
<dbReference type="EMBL" id="JACGCI010000092">
    <property type="protein sequence ID" value="KAF6746508.1"/>
    <property type="molecule type" value="Genomic_DNA"/>
</dbReference>
<accession>A0A8H6LWH6</accession>
<reference evidence="2 3" key="1">
    <citation type="submission" date="2020-07" db="EMBL/GenBank/DDBJ databases">
        <title>Comparative genomics of pyrophilous fungi reveals a link between fire events and developmental genes.</title>
        <authorList>
            <consortium name="DOE Joint Genome Institute"/>
            <person name="Steindorff A.S."/>
            <person name="Carver A."/>
            <person name="Calhoun S."/>
            <person name="Stillman K."/>
            <person name="Liu H."/>
            <person name="Lipzen A."/>
            <person name="Pangilinan J."/>
            <person name="Labutti K."/>
            <person name="Bruns T.D."/>
            <person name="Grigoriev I.V."/>
        </authorList>
    </citation>
    <scope>NUCLEOTIDE SEQUENCE [LARGE SCALE GENOMIC DNA]</scope>
    <source>
        <strain evidence="2 3">CBS 144469</strain>
    </source>
</reference>
<evidence type="ECO:0000313" key="2">
    <source>
        <dbReference type="EMBL" id="KAF6746508.1"/>
    </source>
</evidence>
<keyword evidence="1" id="KW-0732">Signal</keyword>